<dbReference type="Ensembl" id="ENSSMAT00000010467.2">
    <property type="protein sequence ID" value="ENSSMAP00000010334.2"/>
    <property type="gene ID" value="ENSSMAG00000006330.2"/>
</dbReference>
<dbReference type="AlphaFoldDB" id="A0A8D3A007"/>
<evidence type="ECO:0000313" key="7">
    <source>
        <dbReference type="Proteomes" id="UP000694558"/>
    </source>
</evidence>
<dbReference type="Pfam" id="PF22923">
    <property type="entry name" value="KIF2A-like_1st"/>
    <property type="match status" value="1"/>
</dbReference>
<reference evidence="6" key="2">
    <citation type="submission" date="2025-08" db="UniProtKB">
        <authorList>
            <consortium name="Ensembl"/>
        </authorList>
    </citation>
    <scope>IDENTIFICATION</scope>
</reference>
<dbReference type="Proteomes" id="UP000694558">
    <property type="component" value="Chromosome 5"/>
</dbReference>
<feature type="compositionally biased region" description="Polar residues" evidence="4">
    <location>
        <begin position="82"/>
        <end position="92"/>
    </location>
</feature>
<evidence type="ECO:0000256" key="4">
    <source>
        <dbReference type="SAM" id="MobiDB-lite"/>
    </source>
</evidence>
<keyword evidence="2" id="KW-0493">Microtubule</keyword>
<evidence type="ECO:0000259" key="5">
    <source>
        <dbReference type="Pfam" id="PF22923"/>
    </source>
</evidence>
<keyword evidence="1" id="KW-0963">Cytoplasm</keyword>
<reference evidence="6" key="1">
    <citation type="submission" date="2023-05" db="EMBL/GenBank/DDBJ databases">
        <title>High-quality long-read genome of Scophthalmus maximus.</title>
        <authorList>
            <person name="Lien S."/>
            <person name="Martinez P."/>
        </authorList>
    </citation>
    <scope>NUCLEOTIDE SEQUENCE [LARGE SCALE GENOMIC DNA]</scope>
</reference>
<dbReference type="GO" id="GO:0005874">
    <property type="term" value="C:microtubule"/>
    <property type="evidence" value="ECO:0007669"/>
    <property type="project" value="UniProtKB-KW"/>
</dbReference>
<proteinExistence type="predicted"/>
<evidence type="ECO:0000256" key="1">
    <source>
        <dbReference type="ARBA" id="ARBA00022490"/>
    </source>
</evidence>
<name>A0A8D3A007_SCOMX</name>
<evidence type="ECO:0000256" key="3">
    <source>
        <dbReference type="ARBA" id="ARBA00023054"/>
    </source>
</evidence>
<feature type="region of interest" description="Disordered" evidence="4">
    <location>
        <begin position="1"/>
        <end position="127"/>
    </location>
</feature>
<feature type="compositionally biased region" description="Basic and acidic residues" evidence="4">
    <location>
        <begin position="43"/>
        <end position="53"/>
    </location>
</feature>
<protein>
    <recommendedName>
        <fullName evidence="5">Kinesin-like protein KIF2A-like N-terminal domain-containing protein</fullName>
    </recommendedName>
</protein>
<keyword evidence="3" id="KW-0175">Coiled coil</keyword>
<accession>A0A8D3A007</accession>
<evidence type="ECO:0000313" key="6">
    <source>
        <dbReference type="Ensembl" id="ENSSMAP00000010334.2"/>
    </source>
</evidence>
<evidence type="ECO:0000256" key="2">
    <source>
        <dbReference type="ARBA" id="ARBA00022701"/>
    </source>
</evidence>
<feature type="compositionally biased region" description="Polar residues" evidence="4">
    <location>
        <begin position="1"/>
        <end position="16"/>
    </location>
</feature>
<dbReference type="InterPro" id="IPR054473">
    <property type="entry name" value="KIF2A-like_N"/>
</dbReference>
<sequence>MVTSLNEENNSITTEWIENGDTIGKEIDLIDSSPRSSTCVKVKKIDTPARDNRVIPTGARPQQPQQPEPAPPTPSQRPAQPNKAQTQQQLQNARRKYIACRPPNAPGGSGDQQKPAGAQGVYQGSWP</sequence>
<feature type="domain" description="Kinesin-like protein KIF2A-like N-terminal" evidence="5">
    <location>
        <begin position="1"/>
        <end position="29"/>
    </location>
</feature>
<feature type="compositionally biased region" description="Pro residues" evidence="4">
    <location>
        <begin position="64"/>
        <end position="75"/>
    </location>
</feature>
<organism evidence="6 7">
    <name type="scientific">Scophthalmus maximus</name>
    <name type="common">Turbot</name>
    <name type="synonym">Psetta maxima</name>
    <dbReference type="NCBI Taxonomy" id="52904"/>
    <lineage>
        <taxon>Eukaryota</taxon>
        <taxon>Metazoa</taxon>
        <taxon>Chordata</taxon>
        <taxon>Craniata</taxon>
        <taxon>Vertebrata</taxon>
        <taxon>Euteleostomi</taxon>
        <taxon>Actinopterygii</taxon>
        <taxon>Neopterygii</taxon>
        <taxon>Teleostei</taxon>
        <taxon>Neoteleostei</taxon>
        <taxon>Acanthomorphata</taxon>
        <taxon>Carangaria</taxon>
        <taxon>Pleuronectiformes</taxon>
        <taxon>Pleuronectoidei</taxon>
        <taxon>Scophthalmidae</taxon>
        <taxon>Scophthalmus</taxon>
    </lineage>
</organism>